<dbReference type="EC" id="1.1.1.79" evidence="4"/>
<keyword evidence="5" id="KW-1185">Reference proteome</keyword>
<dbReference type="AlphaFoldDB" id="A0A1S6IMM8"/>
<organism evidence="4 5">
    <name type="scientific">Jeotgalibaca dankookensis</name>
    <dbReference type="NCBI Taxonomy" id="708126"/>
    <lineage>
        <taxon>Bacteria</taxon>
        <taxon>Bacillati</taxon>
        <taxon>Bacillota</taxon>
        <taxon>Bacilli</taxon>
        <taxon>Lactobacillales</taxon>
        <taxon>Carnobacteriaceae</taxon>
        <taxon>Jeotgalibaca</taxon>
    </lineage>
</organism>
<dbReference type="Pfam" id="PF02826">
    <property type="entry name" value="2-Hacid_dh_C"/>
    <property type="match status" value="1"/>
</dbReference>
<sequence length="317" mass="35970">MFKMANILINEKLKESQLKTIAELLPEYEILTELETDKLRNTEVIVNWSKKMTELWEEGKFPNLKWVQATSAGVSYLPLKKFQEKGIVLTNASGIHKYTITEHIVGVLLSYLRDFDQLKENQEKKHWTNEVRVKQLYGKTILIYGIGSIGRQLARVCQSFGMHVIGVNTSGDAVDEADKTLSQENSDTRIQDADIIVNILPETQETIGFFNHQRFQKMKAQTLFVNVGRGSAVDTEALIEALDNDIIAFAALDVFETEPLDADSPLWEHDKVFISSHSSGKVEHFRDALFTVVEPNVRAYAKNGKPSLNVIDYDKSY</sequence>
<dbReference type="STRING" id="708126.BW727_100409"/>
<keyword evidence="4" id="KW-0670">Pyruvate</keyword>
<name>A0A1S6IMM8_9LACT</name>
<dbReference type="GO" id="GO:0051287">
    <property type="term" value="F:NAD binding"/>
    <property type="evidence" value="ECO:0007669"/>
    <property type="project" value="InterPro"/>
</dbReference>
<protein>
    <submittedName>
        <fullName evidence="4">Glyoxylate/hydroxypyruvate reductase B</fullName>
        <ecNumber evidence="4">1.1.1.79</ecNumber>
    </submittedName>
</protein>
<evidence type="ECO:0000313" key="4">
    <source>
        <dbReference type="EMBL" id="AQS52802.1"/>
    </source>
</evidence>
<dbReference type="PANTHER" id="PTHR43333:SF1">
    <property type="entry name" value="D-ISOMER SPECIFIC 2-HYDROXYACID DEHYDROGENASE NAD-BINDING DOMAIN-CONTAINING PROTEIN"/>
    <property type="match status" value="1"/>
</dbReference>
<evidence type="ECO:0000256" key="1">
    <source>
        <dbReference type="ARBA" id="ARBA00023002"/>
    </source>
</evidence>
<dbReference type="GO" id="GO:0030267">
    <property type="term" value="F:glyoxylate reductase (NADPH) activity"/>
    <property type="evidence" value="ECO:0007669"/>
    <property type="project" value="UniProtKB-EC"/>
</dbReference>
<dbReference type="SUPFAM" id="SSF52283">
    <property type="entry name" value="Formate/glycerate dehydrogenase catalytic domain-like"/>
    <property type="match status" value="1"/>
</dbReference>
<gene>
    <name evidence="4" type="primary">ghrB</name>
    <name evidence="4" type="ORF">BW727_100409</name>
</gene>
<dbReference type="Gene3D" id="3.40.50.720">
    <property type="entry name" value="NAD(P)-binding Rossmann-like Domain"/>
    <property type="match status" value="2"/>
</dbReference>
<dbReference type="SUPFAM" id="SSF51735">
    <property type="entry name" value="NAD(P)-binding Rossmann-fold domains"/>
    <property type="match status" value="1"/>
</dbReference>
<dbReference type="EMBL" id="CP019728">
    <property type="protein sequence ID" value="AQS52802.1"/>
    <property type="molecule type" value="Genomic_DNA"/>
</dbReference>
<dbReference type="PANTHER" id="PTHR43333">
    <property type="entry name" value="2-HACID_DH_C DOMAIN-CONTAINING PROTEIN"/>
    <property type="match status" value="1"/>
</dbReference>
<keyword evidence="1 4" id="KW-0560">Oxidoreductase</keyword>
<reference evidence="4 5" key="1">
    <citation type="journal article" date="2014" name="Int. J. Syst. Evol. Microbiol.">
        <title>Jeotgalibaca dankookensis gen. nov., sp. nov., a member of the family Carnobacteriaceae, isolated from seujeot (Korean traditional food).</title>
        <authorList>
            <person name="Lee D.G."/>
            <person name="Trujillo M.E."/>
            <person name="Kang H."/>
            <person name="Ahn T.Y."/>
        </authorList>
    </citation>
    <scope>NUCLEOTIDE SEQUENCE [LARGE SCALE GENOMIC DNA]</scope>
    <source>
        <strain evidence="4 5">EX-07</strain>
    </source>
</reference>
<dbReference type="Proteomes" id="UP000188993">
    <property type="component" value="Chromosome"/>
</dbReference>
<evidence type="ECO:0000313" key="5">
    <source>
        <dbReference type="Proteomes" id="UP000188993"/>
    </source>
</evidence>
<accession>A0A1S6IMM8</accession>
<dbReference type="InterPro" id="IPR036291">
    <property type="entry name" value="NAD(P)-bd_dom_sf"/>
</dbReference>
<evidence type="ECO:0000259" key="3">
    <source>
        <dbReference type="Pfam" id="PF02826"/>
    </source>
</evidence>
<evidence type="ECO:0000256" key="2">
    <source>
        <dbReference type="ARBA" id="ARBA00023027"/>
    </source>
</evidence>
<dbReference type="KEGG" id="jda:BW727_100409"/>
<feature type="domain" description="D-isomer specific 2-hydroxyacid dehydrogenase NAD-binding" evidence="3">
    <location>
        <begin position="106"/>
        <end position="278"/>
    </location>
</feature>
<proteinExistence type="predicted"/>
<dbReference type="InterPro" id="IPR006140">
    <property type="entry name" value="D-isomer_DH_NAD-bd"/>
</dbReference>
<keyword evidence="2" id="KW-0520">NAD</keyword>